<sequence length="139" mass="16437">MKQRELRMSSKWEQMCYIDLRSRHSIKKLLDEAKPSIQSLELTDNESKFVQKNGHTLYKAPNDLKKVKTETTDATINQGDILEAEKILEHKNIRSGKYKYLVRWLANEPDSWGPQDNLRLVNKNRRSTLEQEYWGSRKS</sequence>
<evidence type="ECO:0000313" key="3">
    <source>
        <dbReference type="Proteomes" id="UP001165083"/>
    </source>
</evidence>
<comment type="caution">
    <text evidence="2">The sequence shown here is derived from an EMBL/GenBank/DDBJ whole genome shotgun (WGS) entry which is preliminary data.</text>
</comment>
<dbReference type="CDD" id="cd00024">
    <property type="entry name" value="CD_CSD"/>
    <property type="match status" value="1"/>
</dbReference>
<evidence type="ECO:0000313" key="2">
    <source>
        <dbReference type="EMBL" id="GMF20491.1"/>
    </source>
</evidence>
<proteinExistence type="predicted"/>
<dbReference type="InterPro" id="IPR016197">
    <property type="entry name" value="Chromo-like_dom_sf"/>
</dbReference>
<feature type="domain" description="Chromo" evidence="1">
    <location>
        <begin position="82"/>
        <end position="139"/>
    </location>
</feature>
<gene>
    <name evidence="2" type="ORF">Plil01_000795400</name>
</gene>
<organism evidence="2 3">
    <name type="scientific">Phytophthora lilii</name>
    <dbReference type="NCBI Taxonomy" id="2077276"/>
    <lineage>
        <taxon>Eukaryota</taxon>
        <taxon>Sar</taxon>
        <taxon>Stramenopiles</taxon>
        <taxon>Oomycota</taxon>
        <taxon>Peronosporomycetes</taxon>
        <taxon>Peronosporales</taxon>
        <taxon>Peronosporaceae</taxon>
        <taxon>Phytophthora</taxon>
    </lineage>
</organism>
<dbReference type="PROSITE" id="PS50013">
    <property type="entry name" value="CHROMO_2"/>
    <property type="match status" value="1"/>
</dbReference>
<keyword evidence="3" id="KW-1185">Reference proteome</keyword>
<dbReference type="SUPFAM" id="SSF54160">
    <property type="entry name" value="Chromo domain-like"/>
    <property type="match status" value="1"/>
</dbReference>
<accession>A0A9W6WXT0</accession>
<dbReference type="Gene3D" id="2.40.50.40">
    <property type="match status" value="1"/>
</dbReference>
<evidence type="ECO:0000259" key="1">
    <source>
        <dbReference type="PROSITE" id="PS50013"/>
    </source>
</evidence>
<dbReference type="EMBL" id="BSXW01000378">
    <property type="protein sequence ID" value="GMF20491.1"/>
    <property type="molecule type" value="Genomic_DNA"/>
</dbReference>
<dbReference type="AlphaFoldDB" id="A0A9W6WXT0"/>
<dbReference type="InterPro" id="IPR000953">
    <property type="entry name" value="Chromo/chromo_shadow_dom"/>
</dbReference>
<dbReference type="Proteomes" id="UP001165083">
    <property type="component" value="Unassembled WGS sequence"/>
</dbReference>
<protein>
    <submittedName>
        <fullName evidence="2">Unnamed protein product</fullName>
    </submittedName>
</protein>
<reference evidence="2" key="1">
    <citation type="submission" date="2023-04" db="EMBL/GenBank/DDBJ databases">
        <title>Phytophthora lilii NBRC 32176.</title>
        <authorList>
            <person name="Ichikawa N."/>
            <person name="Sato H."/>
            <person name="Tonouchi N."/>
        </authorList>
    </citation>
    <scope>NUCLEOTIDE SEQUENCE</scope>
    <source>
        <strain evidence="2">NBRC 32176</strain>
    </source>
</reference>
<name>A0A9W6WXT0_9STRA</name>